<dbReference type="InterPro" id="IPR050703">
    <property type="entry name" value="Flavin_MAO"/>
</dbReference>
<proteinExistence type="inferred from homology"/>
<dbReference type="InterPro" id="IPR002937">
    <property type="entry name" value="Amino_oxidase"/>
</dbReference>
<dbReference type="Gene3D" id="3.50.50.60">
    <property type="entry name" value="FAD/NAD(P)-binding domain"/>
    <property type="match status" value="2"/>
</dbReference>
<dbReference type="RefSeq" id="WP_145873969.1">
    <property type="nucleotide sequence ID" value="NZ_VLKW01000002.1"/>
</dbReference>
<dbReference type="AlphaFoldDB" id="A0A562Q0Z4"/>
<dbReference type="InterPro" id="IPR036188">
    <property type="entry name" value="FAD/NAD-bd_sf"/>
</dbReference>
<name>A0A562Q0Z4_9BURK</name>
<dbReference type="SUPFAM" id="SSF51905">
    <property type="entry name" value="FAD/NAD(P)-binding domain"/>
    <property type="match status" value="1"/>
</dbReference>
<dbReference type="PANTHER" id="PTHR43563">
    <property type="entry name" value="AMINE OXIDASE"/>
    <property type="match status" value="1"/>
</dbReference>
<comment type="caution">
    <text evidence="3">The sequence shown here is derived from an EMBL/GenBank/DDBJ whole genome shotgun (WGS) entry which is preliminary data.</text>
</comment>
<reference evidence="3 4" key="1">
    <citation type="journal article" date="2015" name="Stand. Genomic Sci.">
        <title>Genomic Encyclopedia of Bacterial and Archaeal Type Strains, Phase III: the genomes of soil and plant-associated and newly described type strains.</title>
        <authorList>
            <person name="Whitman W.B."/>
            <person name="Woyke T."/>
            <person name="Klenk H.P."/>
            <person name="Zhou Y."/>
            <person name="Lilburn T.G."/>
            <person name="Beck B.J."/>
            <person name="De Vos P."/>
            <person name="Vandamme P."/>
            <person name="Eisen J.A."/>
            <person name="Garrity G."/>
            <person name="Hugenholtz P."/>
            <person name="Kyrpides N.C."/>
        </authorList>
    </citation>
    <scope>NUCLEOTIDE SEQUENCE [LARGE SCALE GENOMIC DNA]</scope>
    <source>
        <strain evidence="3 4">CGMCC 1.10685</strain>
    </source>
</reference>
<dbReference type="PANTHER" id="PTHR43563:SF1">
    <property type="entry name" value="AMINE OXIDASE [FLAVIN-CONTAINING] B"/>
    <property type="match status" value="1"/>
</dbReference>
<protein>
    <submittedName>
        <fullName evidence="3">Monoamine oxidase</fullName>
    </submittedName>
</protein>
<evidence type="ECO:0000313" key="4">
    <source>
        <dbReference type="Proteomes" id="UP000315112"/>
    </source>
</evidence>
<gene>
    <name evidence="3" type="ORF">IP92_01591</name>
</gene>
<organism evidence="3 4">
    <name type="scientific">Pseudoduganella flava</name>
    <dbReference type="NCBI Taxonomy" id="871742"/>
    <lineage>
        <taxon>Bacteria</taxon>
        <taxon>Pseudomonadati</taxon>
        <taxon>Pseudomonadota</taxon>
        <taxon>Betaproteobacteria</taxon>
        <taxon>Burkholderiales</taxon>
        <taxon>Oxalobacteraceae</taxon>
        <taxon>Telluria group</taxon>
        <taxon>Pseudoduganella</taxon>
    </lineage>
</organism>
<evidence type="ECO:0000256" key="1">
    <source>
        <dbReference type="ARBA" id="ARBA00005995"/>
    </source>
</evidence>
<sequence>MRSTSIAIVGAGLSGLYAATLLERRGIDYMLIEARAIPGGRIASASHGPDRFDLGATWFWPDHQPELDRLVRELGLQRFRQPEAGDLLLERSPHAAPERVRGFASVPPSMRLAGGMTALVDALRGRIDARRIVTGQTVLRLRALDDCVAIETAEVAWHAGHVLLALPPRLLIERVACEPALPPALGRQWQRTATWMAPHAKYVAVYDEPFWRAEGLSGGARSACGPLAEIHDASTPGCSGALFGFFGLPAAGRRAIDPDQLRAQCRAQLGGLFGARAALPVADFIQDWAVDPHTATADDLQGAAAHAAAPPATAPSGPWHGRITGIASEWSPHFPGYLAGAIEAAALGVANLSTTESTCGR</sequence>
<dbReference type="Proteomes" id="UP000315112">
    <property type="component" value="Unassembled WGS sequence"/>
</dbReference>
<comment type="similarity">
    <text evidence="1">Belongs to the flavin monoamine oxidase family.</text>
</comment>
<accession>A0A562Q0Z4</accession>
<dbReference type="SUPFAM" id="SSF54373">
    <property type="entry name" value="FAD-linked reductases, C-terminal domain"/>
    <property type="match status" value="1"/>
</dbReference>
<dbReference type="PRINTS" id="PR00420">
    <property type="entry name" value="RNGMNOXGNASE"/>
</dbReference>
<dbReference type="Gene3D" id="3.90.660.10">
    <property type="match status" value="1"/>
</dbReference>
<dbReference type="Pfam" id="PF01593">
    <property type="entry name" value="Amino_oxidase"/>
    <property type="match status" value="1"/>
</dbReference>
<evidence type="ECO:0000313" key="3">
    <source>
        <dbReference type="EMBL" id="TWI50362.1"/>
    </source>
</evidence>
<dbReference type="GO" id="GO:0016491">
    <property type="term" value="F:oxidoreductase activity"/>
    <property type="evidence" value="ECO:0007669"/>
    <property type="project" value="InterPro"/>
</dbReference>
<dbReference type="EMBL" id="VLKW01000002">
    <property type="protein sequence ID" value="TWI50362.1"/>
    <property type="molecule type" value="Genomic_DNA"/>
</dbReference>
<evidence type="ECO:0000259" key="2">
    <source>
        <dbReference type="Pfam" id="PF01593"/>
    </source>
</evidence>
<feature type="domain" description="Amine oxidase" evidence="2">
    <location>
        <begin position="109"/>
        <end position="345"/>
    </location>
</feature>
<dbReference type="Pfam" id="PF13450">
    <property type="entry name" value="NAD_binding_8"/>
    <property type="match status" value="1"/>
</dbReference>
<dbReference type="OrthoDB" id="3972913at2"/>